<protein>
    <recommendedName>
        <fullName evidence="5">HMG box domain-containing protein</fullName>
    </recommendedName>
</protein>
<evidence type="ECO:0000313" key="7">
    <source>
        <dbReference type="Proteomes" id="UP000724874"/>
    </source>
</evidence>
<dbReference type="GO" id="GO:0001228">
    <property type="term" value="F:DNA-binding transcription activator activity, RNA polymerase II-specific"/>
    <property type="evidence" value="ECO:0007669"/>
    <property type="project" value="TreeGrafter"/>
</dbReference>
<dbReference type="OrthoDB" id="6247875at2759"/>
<feature type="compositionally biased region" description="Low complexity" evidence="4">
    <location>
        <begin position="111"/>
        <end position="122"/>
    </location>
</feature>
<dbReference type="InterPro" id="IPR009071">
    <property type="entry name" value="HMG_box_dom"/>
</dbReference>
<dbReference type="AlphaFoldDB" id="A0A9P5TIU2"/>
<dbReference type="GO" id="GO:0030154">
    <property type="term" value="P:cell differentiation"/>
    <property type="evidence" value="ECO:0007669"/>
    <property type="project" value="TreeGrafter"/>
</dbReference>
<feature type="region of interest" description="Disordered" evidence="4">
    <location>
        <begin position="141"/>
        <end position="172"/>
    </location>
</feature>
<dbReference type="PANTHER" id="PTHR10270:SF161">
    <property type="entry name" value="SEX-DETERMINING REGION Y PROTEIN"/>
    <property type="match status" value="1"/>
</dbReference>
<dbReference type="Proteomes" id="UP000724874">
    <property type="component" value="Unassembled WGS sequence"/>
</dbReference>
<feature type="DNA-binding region" description="HMG box" evidence="3">
    <location>
        <begin position="8"/>
        <end position="79"/>
    </location>
</feature>
<dbReference type="Pfam" id="PF00505">
    <property type="entry name" value="HMG_box"/>
    <property type="match status" value="1"/>
</dbReference>
<proteinExistence type="predicted"/>
<dbReference type="InterPro" id="IPR036910">
    <property type="entry name" value="HMG_box_dom_sf"/>
</dbReference>
<keyword evidence="3" id="KW-0539">Nucleus</keyword>
<dbReference type="CDD" id="cd01389">
    <property type="entry name" value="HMG-box_ROX1-like"/>
    <property type="match status" value="1"/>
</dbReference>
<feature type="compositionally biased region" description="Polar residues" evidence="4">
    <location>
        <begin position="152"/>
        <end position="172"/>
    </location>
</feature>
<dbReference type="PROSITE" id="PS50118">
    <property type="entry name" value="HMG_BOX_2"/>
    <property type="match status" value="1"/>
</dbReference>
<dbReference type="InterPro" id="IPR050140">
    <property type="entry name" value="SRY-related_HMG-box_TF-like"/>
</dbReference>
<name>A0A9P5TIU2_GYMJU</name>
<feature type="compositionally biased region" description="Basic residues" evidence="4">
    <location>
        <begin position="71"/>
        <end position="93"/>
    </location>
</feature>
<dbReference type="PANTHER" id="PTHR10270">
    <property type="entry name" value="SOX TRANSCRIPTION FACTOR"/>
    <property type="match status" value="1"/>
</dbReference>
<keyword evidence="1 3" id="KW-0238">DNA-binding</keyword>
<dbReference type="SMART" id="SM00398">
    <property type="entry name" value="HMG"/>
    <property type="match status" value="1"/>
</dbReference>
<dbReference type="SUPFAM" id="SSF47095">
    <property type="entry name" value="HMG-box"/>
    <property type="match status" value="1"/>
</dbReference>
<sequence length="319" mass="36914">MTDQTSDPPRPQNAYMLFRQHVNEKINSMREGLPGLLQTNISKFTAKLWRQVPSETKRYFESKAREAAAEHRRRYPQYHYRPKSKKDRKRKPRPTPWWHIKPSIQPERVQTTSKSPSATPSPQLLQPDDQNIPLAHHIHPENVQDTKRPTTAWPSPQPSLLNGQSRPSLQSIQPGSAREMSEGLATPYFQPHLLYVYQPLLYPTYPSLPMVFLTPLLIPWVSQDYQSEPFSSLDLHHQLQDRTQPTTYHITHHRHAIRTDEAATIQGAGMDICQSDRVDGDGTGLEAKTVCSRAVNIEETRELYEKRFMEEIFSFSDFP</sequence>
<evidence type="ECO:0000256" key="1">
    <source>
        <dbReference type="ARBA" id="ARBA00023125"/>
    </source>
</evidence>
<dbReference type="EMBL" id="JADNYJ010000099">
    <property type="protein sequence ID" value="KAF8885893.1"/>
    <property type="molecule type" value="Genomic_DNA"/>
</dbReference>
<feature type="domain" description="HMG box" evidence="5">
    <location>
        <begin position="8"/>
        <end position="79"/>
    </location>
</feature>
<dbReference type="Gene3D" id="1.10.30.10">
    <property type="entry name" value="High mobility group box domain"/>
    <property type="match status" value="1"/>
</dbReference>
<gene>
    <name evidence="6" type="ORF">CPB84DRAFT_1555955</name>
</gene>
<evidence type="ECO:0000256" key="3">
    <source>
        <dbReference type="PROSITE-ProRule" id="PRU00267"/>
    </source>
</evidence>
<reference evidence="6" key="1">
    <citation type="submission" date="2020-11" db="EMBL/GenBank/DDBJ databases">
        <authorList>
            <consortium name="DOE Joint Genome Institute"/>
            <person name="Ahrendt S."/>
            <person name="Riley R."/>
            <person name="Andreopoulos W."/>
            <person name="LaButti K."/>
            <person name="Pangilinan J."/>
            <person name="Ruiz-duenas F.J."/>
            <person name="Barrasa J.M."/>
            <person name="Sanchez-Garcia M."/>
            <person name="Camarero S."/>
            <person name="Miyauchi S."/>
            <person name="Serrano A."/>
            <person name="Linde D."/>
            <person name="Babiker R."/>
            <person name="Drula E."/>
            <person name="Ayuso-Fernandez I."/>
            <person name="Pacheco R."/>
            <person name="Padilla G."/>
            <person name="Ferreira P."/>
            <person name="Barriuso J."/>
            <person name="Kellner H."/>
            <person name="Castanera R."/>
            <person name="Alfaro M."/>
            <person name="Ramirez L."/>
            <person name="Pisabarro A.G."/>
            <person name="Kuo A."/>
            <person name="Tritt A."/>
            <person name="Lipzen A."/>
            <person name="He G."/>
            <person name="Yan M."/>
            <person name="Ng V."/>
            <person name="Cullen D."/>
            <person name="Martin F."/>
            <person name="Rosso M.-N."/>
            <person name="Henrissat B."/>
            <person name="Hibbett D."/>
            <person name="Martinez A.T."/>
            <person name="Grigoriev I.V."/>
        </authorList>
    </citation>
    <scope>NUCLEOTIDE SEQUENCE</scope>
    <source>
        <strain evidence="6">AH 44721</strain>
    </source>
</reference>
<evidence type="ECO:0000256" key="2">
    <source>
        <dbReference type="ARBA" id="ARBA00023163"/>
    </source>
</evidence>
<accession>A0A9P5TIU2</accession>
<dbReference type="GO" id="GO:0005634">
    <property type="term" value="C:nucleus"/>
    <property type="evidence" value="ECO:0007669"/>
    <property type="project" value="UniProtKB-UniRule"/>
</dbReference>
<evidence type="ECO:0000256" key="4">
    <source>
        <dbReference type="SAM" id="MobiDB-lite"/>
    </source>
</evidence>
<dbReference type="GO" id="GO:0000978">
    <property type="term" value="F:RNA polymerase II cis-regulatory region sequence-specific DNA binding"/>
    <property type="evidence" value="ECO:0007669"/>
    <property type="project" value="TreeGrafter"/>
</dbReference>
<keyword evidence="7" id="KW-1185">Reference proteome</keyword>
<evidence type="ECO:0000259" key="5">
    <source>
        <dbReference type="PROSITE" id="PS50118"/>
    </source>
</evidence>
<organism evidence="6 7">
    <name type="scientific">Gymnopilus junonius</name>
    <name type="common">Spectacular rustgill mushroom</name>
    <name type="synonym">Gymnopilus spectabilis subsp. junonius</name>
    <dbReference type="NCBI Taxonomy" id="109634"/>
    <lineage>
        <taxon>Eukaryota</taxon>
        <taxon>Fungi</taxon>
        <taxon>Dikarya</taxon>
        <taxon>Basidiomycota</taxon>
        <taxon>Agaricomycotina</taxon>
        <taxon>Agaricomycetes</taxon>
        <taxon>Agaricomycetidae</taxon>
        <taxon>Agaricales</taxon>
        <taxon>Agaricineae</taxon>
        <taxon>Hymenogastraceae</taxon>
        <taxon>Gymnopilus</taxon>
    </lineage>
</organism>
<evidence type="ECO:0000313" key="6">
    <source>
        <dbReference type="EMBL" id="KAF8885893.1"/>
    </source>
</evidence>
<keyword evidence="2" id="KW-0804">Transcription</keyword>
<feature type="region of interest" description="Disordered" evidence="4">
    <location>
        <begin position="63"/>
        <end position="129"/>
    </location>
</feature>
<comment type="caution">
    <text evidence="6">The sequence shown here is derived from an EMBL/GenBank/DDBJ whole genome shotgun (WGS) entry which is preliminary data.</text>
</comment>